<dbReference type="InterPro" id="IPR002509">
    <property type="entry name" value="NODB_dom"/>
</dbReference>
<evidence type="ECO:0000256" key="1">
    <source>
        <dbReference type="SAM" id="SignalP"/>
    </source>
</evidence>
<evidence type="ECO:0000259" key="2">
    <source>
        <dbReference type="PROSITE" id="PS51677"/>
    </source>
</evidence>
<name>A0A6G0WZ19_9STRA</name>
<dbReference type="GO" id="GO:0004099">
    <property type="term" value="F:chitin deacetylase activity"/>
    <property type="evidence" value="ECO:0007669"/>
    <property type="project" value="UniProtKB-ARBA"/>
</dbReference>
<organism evidence="3 4">
    <name type="scientific">Aphanomyces euteiches</name>
    <dbReference type="NCBI Taxonomy" id="100861"/>
    <lineage>
        <taxon>Eukaryota</taxon>
        <taxon>Sar</taxon>
        <taxon>Stramenopiles</taxon>
        <taxon>Oomycota</taxon>
        <taxon>Saprolegniomycetes</taxon>
        <taxon>Saprolegniales</taxon>
        <taxon>Verrucalvaceae</taxon>
        <taxon>Aphanomyces</taxon>
    </lineage>
</organism>
<dbReference type="GO" id="GO:0005975">
    <property type="term" value="P:carbohydrate metabolic process"/>
    <property type="evidence" value="ECO:0007669"/>
    <property type="project" value="InterPro"/>
</dbReference>
<gene>
    <name evidence="3" type="ORF">Ae201684_010167</name>
</gene>
<dbReference type="PANTHER" id="PTHR10587">
    <property type="entry name" value="GLYCOSYL TRANSFERASE-RELATED"/>
    <property type="match status" value="1"/>
</dbReference>
<dbReference type="PROSITE" id="PS51677">
    <property type="entry name" value="NODB"/>
    <property type="match status" value="1"/>
</dbReference>
<feature type="signal peptide" evidence="1">
    <location>
        <begin position="1"/>
        <end position="23"/>
    </location>
</feature>
<dbReference type="Proteomes" id="UP000481153">
    <property type="component" value="Unassembled WGS sequence"/>
</dbReference>
<dbReference type="InterPro" id="IPR011330">
    <property type="entry name" value="Glyco_hydro/deAcase_b/a-brl"/>
</dbReference>
<evidence type="ECO:0000313" key="3">
    <source>
        <dbReference type="EMBL" id="KAF0732838.1"/>
    </source>
</evidence>
<feature type="chain" id="PRO_5026334223" description="NodB homology domain-containing protein" evidence="1">
    <location>
        <begin position="24"/>
        <end position="266"/>
    </location>
</feature>
<feature type="domain" description="NodB homology" evidence="2">
    <location>
        <begin position="47"/>
        <end position="239"/>
    </location>
</feature>
<dbReference type="InterPro" id="IPR050248">
    <property type="entry name" value="Polysacc_deacetylase_ArnD"/>
</dbReference>
<keyword evidence="4" id="KW-1185">Reference proteome</keyword>
<protein>
    <recommendedName>
        <fullName evidence="2">NodB homology domain-containing protein</fullName>
    </recommendedName>
</protein>
<comment type="caution">
    <text evidence="3">The sequence shown here is derived from an EMBL/GenBank/DDBJ whole genome shotgun (WGS) entry which is preliminary data.</text>
</comment>
<dbReference type="SUPFAM" id="SSF88713">
    <property type="entry name" value="Glycoside hydrolase/deacetylase"/>
    <property type="match status" value="1"/>
</dbReference>
<dbReference type="EMBL" id="VJMJ01000128">
    <property type="protein sequence ID" value="KAF0732838.1"/>
    <property type="molecule type" value="Genomic_DNA"/>
</dbReference>
<accession>A0A6G0WZ19</accession>
<keyword evidence="1" id="KW-0732">Signal</keyword>
<dbReference type="AlphaFoldDB" id="A0A6G0WZ19"/>
<dbReference type="Pfam" id="PF01522">
    <property type="entry name" value="Polysacc_deac_1"/>
    <property type="match status" value="1"/>
</dbReference>
<evidence type="ECO:0000313" key="4">
    <source>
        <dbReference type="Proteomes" id="UP000481153"/>
    </source>
</evidence>
<dbReference type="Gene3D" id="3.20.20.370">
    <property type="entry name" value="Glycoside hydrolase/deacetylase"/>
    <property type="match status" value="1"/>
</dbReference>
<sequence>MTMATIAAFITAVLFNAVSCGAADDGRPVPPVTNNGVSSFNWCGKRKWIALTFDDLLRRGPVADILSDLKANNMTASFFVYPADDTEENFCAQIKNIHAAGHSINHHSYSHESFLELPAEERAQEILKTEEFVYKTCGMPAGLMKYFRPPNGDLNRTTAFEVNRFGYTVLSWTTDPQDWNEPNNTLATVWANSIRAFNALPEGNSAVILHHTWAYDARRTKGLIAKYKEYFTPLGYEFVSVDQCFQACLADGDCKLATSLPGVYDE</sequence>
<dbReference type="VEuPathDB" id="FungiDB:AeMF1_001341"/>
<reference evidence="3 4" key="1">
    <citation type="submission" date="2019-07" db="EMBL/GenBank/DDBJ databases">
        <title>Genomics analysis of Aphanomyces spp. identifies a new class of oomycete effector associated with host adaptation.</title>
        <authorList>
            <person name="Gaulin E."/>
        </authorList>
    </citation>
    <scope>NUCLEOTIDE SEQUENCE [LARGE SCALE GENOMIC DNA]</scope>
    <source>
        <strain evidence="3 4">ATCC 201684</strain>
    </source>
</reference>
<proteinExistence type="predicted"/>